<name>A0A3D9S360_9BACL</name>
<sequence length="52" mass="5786">MQTITCEHCGKVNGHGEVGRSWICEDCRVDERGFVSPEEPAEEEQTPPPVSE</sequence>
<gene>
    <name evidence="2" type="ORF">A8990_11064</name>
</gene>
<dbReference type="RefSeq" id="WP_181909508.1">
    <property type="nucleotide sequence ID" value="NZ_QTTN01000010.1"/>
</dbReference>
<evidence type="ECO:0000313" key="2">
    <source>
        <dbReference type="EMBL" id="REE86455.1"/>
    </source>
</evidence>
<dbReference type="EMBL" id="QTTN01000010">
    <property type="protein sequence ID" value="REE86455.1"/>
    <property type="molecule type" value="Genomic_DNA"/>
</dbReference>
<keyword evidence="3" id="KW-1185">Reference proteome</keyword>
<evidence type="ECO:0000313" key="3">
    <source>
        <dbReference type="Proteomes" id="UP000256304"/>
    </source>
</evidence>
<proteinExistence type="predicted"/>
<protein>
    <submittedName>
        <fullName evidence="2">Uncharacterized protein</fullName>
    </submittedName>
</protein>
<accession>A0A3D9S360</accession>
<evidence type="ECO:0000256" key="1">
    <source>
        <dbReference type="SAM" id="MobiDB-lite"/>
    </source>
</evidence>
<organism evidence="2 3">
    <name type="scientific">Paenibacillus taihuensis</name>
    <dbReference type="NCBI Taxonomy" id="1156355"/>
    <lineage>
        <taxon>Bacteria</taxon>
        <taxon>Bacillati</taxon>
        <taxon>Bacillota</taxon>
        <taxon>Bacilli</taxon>
        <taxon>Bacillales</taxon>
        <taxon>Paenibacillaceae</taxon>
        <taxon>Paenibacillus</taxon>
    </lineage>
</organism>
<reference evidence="2 3" key="1">
    <citation type="submission" date="2018-08" db="EMBL/GenBank/DDBJ databases">
        <title>Genomic Encyclopedia of Type Strains, Phase III (KMG-III): the genomes of soil and plant-associated and newly described type strains.</title>
        <authorList>
            <person name="Whitman W."/>
        </authorList>
    </citation>
    <scope>NUCLEOTIDE SEQUENCE [LARGE SCALE GENOMIC DNA]</scope>
    <source>
        <strain evidence="2 3">CGMCC 1.10966</strain>
    </source>
</reference>
<dbReference type="AlphaFoldDB" id="A0A3D9S360"/>
<comment type="caution">
    <text evidence="2">The sequence shown here is derived from an EMBL/GenBank/DDBJ whole genome shotgun (WGS) entry which is preliminary data.</text>
</comment>
<feature type="region of interest" description="Disordered" evidence="1">
    <location>
        <begin position="33"/>
        <end position="52"/>
    </location>
</feature>
<dbReference type="Proteomes" id="UP000256304">
    <property type="component" value="Unassembled WGS sequence"/>
</dbReference>